<dbReference type="EMBL" id="RSCE01000015">
    <property type="protein sequence ID" value="RSH77686.1"/>
    <property type="molecule type" value="Genomic_DNA"/>
</dbReference>
<evidence type="ECO:0000313" key="6">
    <source>
        <dbReference type="Proteomes" id="UP000279236"/>
    </source>
</evidence>
<dbReference type="GO" id="GO:0043023">
    <property type="term" value="F:ribosomal large subunit binding"/>
    <property type="evidence" value="ECO:0007669"/>
    <property type="project" value="TreeGrafter"/>
</dbReference>
<dbReference type="InterPro" id="IPR054478">
    <property type="entry name" value="LTN1_UBC"/>
</dbReference>
<dbReference type="UniPathway" id="UPA00143"/>
<evidence type="ECO:0000259" key="4">
    <source>
        <dbReference type="Pfam" id="PF23009"/>
    </source>
</evidence>
<comment type="pathway">
    <text evidence="1">Protein modification; protein ubiquitination.</text>
</comment>
<dbReference type="InterPro" id="IPR039795">
    <property type="entry name" value="LTN1/Rkr1"/>
</dbReference>
<feature type="domain" description="E3 ubiquitin-protein ligase listerin HEAT repeat region" evidence="3">
    <location>
        <begin position="1433"/>
        <end position="1651"/>
    </location>
</feature>
<feature type="compositionally biased region" description="Pro residues" evidence="2">
    <location>
        <begin position="303"/>
        <end position="312"/>
    </location>
</feature>
<dbReference type="STRING" id="105984.A0A427XFT9"/>
<comment type="subunit">
    <text evidence="1">Component of the ribosome quality control complex (RQC).</text>
</comment>
<comment type="similarity">
    <text evidence="1">Belongs to the LTN1 family.</text>
</comment>
<dbReference type="GO" id="GO:1990112">
    <property type="term" value="C:RQC complex"/>
    <property type="evidence" value="ECO:0007669"/>
    <property type="project" value="UniProtKB-UniRule"/>
</dbReference>
<feature type="region of interest" description="Disordered" evidence="2">
    <location>
        <begin position="451"/>
        <end position="490"/>
    </location>
</feature>
<feature type="compositionally biased region" description="Pro residues" evidence="2">
    <location>
        <begin position="65"/>
        <end position="77"/>
    </location>
</feature>
<protein>
    <recommendedName>
        <fullName evidence="1">E3 ubiquitin-protein ligase listerin</fullName>
        <ecNumber evidence="1">2.3.2.27</ecNumber>
    </recommendedName>
    <alternativeName>
        <fullName evidence="1">RING-type E3 ubiquitin transferase listerin</fullName>
    </alternativeName>
</protein>
<keyword evidence="1" id="KW-0808">Transferase</keyword>
<dbReference type="PANTHER" id="PTHR12389">
    <property type="entry name" value="ZINC FINGER PROTEIN 294"/>
    <property type="match status" value="1"/>
</dbReference>
<dbReference type="PANTHER" id="PTHR12389:SF0">
    <property type="entry name" value="E3 UBIQUITIN-PROTEIN LIGASE LISTERIN"/>
    <property type="match status" value="1"/>
</dbReference>
<keyword evidence="1" id="KW-0862">Zinc</keyword>
<evidence type="ECO:0000313" key="5">
    <source>
        <dbReference type="EMBL" id="RSH77686.1"/>
    </source>
</evidence>
<dbReference type="Gene3D" id="3.30.40.10">
    <property type="entry name" value="Zinc/RING finger domain, C3HC4 (zinc finger)"/>
    <property type="match status" value="1"/>
</dbReference>
<comment type="function">
    <text evidence="1">E3 ubiquitin-protein ligase. Component of the ribosome quality control complex (RQC), a ribosome-associated complex that mediates ubiquitination and extraction of incompletely synthesized nascent chains for proteasomal degradation.</text>
</comment>
<evidence type="ECO:0000256" key="1">
    <source>
        <dbReference type="RuleBase" id="RU367090"/>
    </source>
</evidence>
<feature type="region of interest" description="Disordered" evidence="2">
    <location>
        <begin position="1"/>
        <end position="83"/>
    </location>
</feature>
<dbReference type="InterPro" id="IPR054477">
    <property type="entry name" value="LTN1_E3_ligase_6th"/>
</dbReference>
<dbReference type="GO" id="GO:0016567">
    <property type="term" value="P:protein ubiquitination"/>
    <property type="evidence" value="ECO:0007669"/>
    <property type="project" value="UniProtKB-UniPathway"/>
</dbReference>
<dbReference type="GO" id="GO:0008270">
    <property type="term" value="F:zinc ion binding"/>
    <property type="evidence" value="ECO:0007669"/>
    <property type="project" value="UniProtKB-KW"/>
</dbReference>
<keyword evidence="1" id="KW-0863">Zinc-finger</keyword>
<feature type="compositionally biased region" description="Acidic residues" evidence="2">
    <location>
        <begin position="453"/>
        <end position="475"/>
    </location>
</feature>
<dbReference type="InterPro" id="IPR016024">
    <property type="entry name" value="ARM-type_fold"/>
</dbReference>
<organism evidence="5 6">
    <name type="scientific">Apiotrichum porosum</name>
    <dbReference type="NCBI Taxonomy" id="105984"/>
    <lineage>
        <taxon>Eukaryota</taxon>
        <taxon>Fungi</taxon>
        <taxon>Dikarya</taxon>
        <taxon>Basidiomycota</taxon>
        <taxon>Agaricomycotina</taxon>
        <taxon>Tremellomycetes</taxon>
        <taxon>Trichosporonales</taxon>
        <taxon>Trichosporonaceae</taxon>
        <taxon>Apiotrichum</taxon>
    </lineage>
</organism>
<keyword evidence="6" id="KW-1185">Reference proteome</keyword>
<dbReference type="OrthoDB" id="6108at2759"/>
<dbReference type="Pfam" id="PF22999">
    <property type="entry name" value="LTN1_E3_ligase_6th"/>
    <property type="match status" value="1"/>
</dbReference>
<feature type="compositionally biased region" description="Basic residues" evidence="2">
    <location>
        <begin position="49"/>
        <end position="59"/>
    </location>
</feature>
<dbReference type="GO" id="GO:0061630">
    <property type="term" value="F:ubiquitin protein ligase activity"/>
    <property type="evidence" value="ECO:0007669"/>
    <property type="project" value="UniProtKB-UniRule"/>
</dbReference>
<dbReference type="RefSeq" id="XP_028472833.1">
    <property type="nucleotide sequence ID" value="XM_028618945.1"/>
</dbReference>
<reference evidence="5 6" key="1">
    <citation type="submission" date="2018-11" db="EMBL/GenBank/DDBJ databases">
        <title>Genome sequence of Apiotrichum porosum DSM 27194.</title>
        <authorList>
            <person name="Aliyu H."/>
            <person name="Gorte O."/>
            <person name="Ochsenreither K."/>
        </authorList>
    </citation>
    <scope>NUCLEOTIDE SEQUENCE [LARGE SCALE GENOMIC DNA]</scope>
    <source>
        <strain evidence="5 6">DSM 27194</strain>
    </source>
</reference>
<comment type="caution">
    <text evidence="5">The sequence shown here is derived from an EMBL/GenBank/DDBJ whole genome shotgun (WGS) entry which is preliminary data.</text>
</comment>
<dbReference type="GO" id="GO:1990116">
    <property type="term" value="P:ribosome-associated ubiquitin-dependent protein catabolic process"/>
    <property type="evidence" value="ECO:0007669"/>
    <property type="project" value="UniProtKB-UniRule"/>
</dbReference>
<name>A0A427XFT9_9TREE</name>
<sequence length="1810" mass="193983">MPKPKGGKSSASAGTRKKHAARKAAQDDDETQPQQQQRKQQGKGAGGKKLSKAQRKALPKIKQYIPPPKPPAPPIPDPLDSQGLARTLPADLVVVLRRLGKKDDVTRRKGLDELRDNWVAVITASPGNEAQEIEREIAEHAVIAAIPVWLHNLASLLQSPFHRSQALQLHGELLGVPSIRGVILDGLALGYLPGTHDRDIIGSWLVAALEEGRRAGGAALKVWDAIVRFGPAPNIEGEENAYASQLDLIPHLPALAEYLSLSTLDPATLHRDIHPAPVQFAFAAPATKGKDAKGGKGAKGRPTPVPTPTPPPADEDDELTEERWARYRVGGLVGLAWLVQQLPANSVPLYEELSALLENPVLWSAIGTTSHLPDVQPIGQQPPIRRAAYLLLAAFVDAYPAEVEKPDMLQLISATVLGNCWAEHEAAVWEAAGPAVVKFLTKFRQSWLLAETTSDDGDDEGDDDDDDDEDDDDTEPPSRDEAASGAATPTVAALPSSKAFDAFLDFISTISPSVPHLTYPLLVVVISTLPPTLLPLSSPPSLPLQNLFSHMWSPVDARLLATHSLGSQPSAFQAFLQAALESTAFLVEKAQNTGEAETAAWLVKEQLGSRVWGEGVALMGAKGGRRGATPVETEAKMCTKPVEKLVALSTSLADLFMVEVERTTLAACFNDKSTFLARALNALTALRKASPHIDAAVDATILKIAEGCTERLFQLVADHTAGAATHADALVGILRARPDLFPPQRIEVLSQGLQAHIPELIAFTPTTVAALFDATAALASEADKEALLASLWAFLESDSVEQVARFALTQGILEDSTVLVGNGRLDTIATEATRAALTTHDATALGIASAAVIGGSRLSDSARAGILSSVSAVIHDSVDSLLTEGAEVAKPSTALQILAAYAEDSMDALIASDEYIQAVVATHHLVVLLPRLGPSAPPGPATRLWAITRRLSPESAAVLSAAVSHSLAELLGRVSCRVPPDTLVDVALATDLGASPTPAAVAGTLLPAPAIMLSFLERHTSQPPHPTLPVIDPLVPCTTEVEGQTWRDSDFDAAGRSRAARYAEAGLSLLRADRSLVQTLPSLLHVALGAMLLASDGAAIPGASRGLYTPHTPAEHLEQVVRDAEGALSFSLSLVDEAPLSWHKAAVDQLRAGQLAGDADYLHRLLFDLRSDVVAKTSDVAPRAFREVLARHLRKCGAGEKEGEVWLNYAMQMSEKLPEIALAAILAIKPFMHETKAFATAQNRLANALTGISVKNANEKGLPALRLLVASAPPPDSTSLFIPQQRAVFVLRHVGGWLTSDDEAADDLDEEMDVRVAEMYTALAPIVQDLDGAHWDAIFDLIDGALGSTSLDEPVSFPLMYAGLELLREVRDLCTTNKALRAAWTMKDEHLSLVVKLFLQARDAASVPLQLIHSLILDLLADASEKVMAAAGYAELCDLLSLSSSAAIQSTAYRLLSQVVKARTTALVLEVETAVATDETGEVPQPEITLPAELVAILETGRHVDWEHPEPTTEVVMGQLLAWMAVMDHFDDASRALRWAYLDQLNTSRLLEEALLPFLFAMLGVSEVGAWNFPASNYAVDEFYCDLLEPEGLADLVPLGSHLFYRTLVTIPSAMRTYYESLKDRQLSLSLVAFVSRHFSPVIIAHEFSALREPGAMATLTEEGLNVRIAQGGGATVAGAGAAEAIASYVVDEQPMEIGIRLPAEFPLKGVDVRDLRRVGVPENKWRGWLMSVQQTITSRNGLILEALTVFKKNVALHFEGVVECAICYSIISVTDRTLPTKPCRTCKNRFHGSCLFKQALGGDGEKEDE</sequence>
<dbReference type="GO" id="GO:0072344">
    <property type="term" value="P:rescue of stalled ribosome"/>
    <property type="evidence" value="ECO:0007669"/>
    <property type="project" value="UniProtKB-UniRule"/>
</dbReference>
<accession>A0A427XFT9</accession>
<keyword evidence="1" id="KW-0833">Ubl conjugation pathway</keyword>
<dbReference type="Proteomes" id="UP000279236">
    <property type="component" value="Unassembled WGS sequence"/>
</dbReference>
<comment type="catalytic activity">
    <reaction evidence="1">
        <text>S-ubiquitinyl-[E2 ubiquitin-conjugating enzyme]-L-cysteine + [acceptor protein]-L-lysine = [E2 ubiquitin-conjugating enzyme]-L-cysteine + N(6)-ubiquitinyl-[acceptor protein]-L-lysine.</text>
        <dbReference type="EC" id="2.3.2.27"/>
    </reaction>
</comment>
<keyword evidence="1" id="KW-0479">Metal-binding</keyword>
<feature type="region of interest" description="Disordered" evidence="2">
    <location>
        <begin position="287"/>
        <end position="319"/>
    </location>
</feature>
<dbReference type="GeneID" id="39587795"/>
<dbReference type="GO" id="GO:0005829">
    <property type="term" value="C:cytosol"/>
    <property type="evidence" value="ECO:0007669"/>
    <property type="project" value="UniProtKB-UniRule"/>
</dbReference>
<dbReference type="InterPro" id="IPR013083">
    <property type="entry name" value="Znf_RING/FYVE/PHD"/>
</dbReference>
<gene>
    <name evidence="5" type="ORF">EHS24_003252</name>
</gene>
<dbReference type="EC" id="2.3.2.27" evidence="1"/>
<feature type="domain" description="E3 ubiquitin-protein ligase listerin ubiquitin conjugating" evidence="4">
    <location>
        <begin position="1682"/>
        <end position="1756"/>
    </location>
</feature>
<evidence type="ECO:0000256" key="2">
    <source>
        <dbReference type="SAM" id="MobiDB-lite"/>
    </source>
</evidence>
<dbReference type="SUPFAM" id="SSF48371">
    <property type="entry name" value="ARM repeat"/>
    <property type="match status" value="1"/>
</dbReference>
<dbReference type="Pfam" id="PF23009">
    <property type="entry name" value="UBC_like"/>
    <property type="match status" value="1"/>
</dbReference>
<proteinExistence type="inferred from homology"/>
<evidence type="ECO:0000259" key="3">
    <source>
        <dbReference type="Pfam" id="PF22999"/>
    </source>
</evidence>